<evidence type="ECO:0000256" key="1">
    <source>
        <dbReference type="SAM" id="MobiDB-lite"/>
    </source>
</evidence>
<gene>
    <name evidence="2" type="ORF">BJX66DRAFT_309651</name>
</gene>
<accession>A0ABR4FXP5</accession>
<evidence type="ECO:0000313" key="2">
    <source>
        <dbReference type="EMBL" id="KAL2788025.1"/>
    </source>
</evidence>
<protein>
    <submittedName>
        <fullName evidence="2">Uncharacterized protein</fullName>
    </submittedName>
</protein>
<name>A0ABR4FXP5_9EURO</name>
<feature type="region of interest" description="Disordered" evidence="1">
    <location>
        <begin position="54"/>
        <end position="76"/>
    </location>
</feature>
<dbReference type="Proteomes" id="UP001610563">
    <property type="component" value="Unassembled WGS sequence"/>
</dbReference>
<sequence>MDAIDTLSEEKLRKTFKIVSDLFPDIRRHVAGQLLIDSDQLEVKRSAAVAQKGSNVAANNTEAENANENRKGHAHGRGIVSDQHHAQGGEKVASKARARPVEALAAETKRLRPRYAWCANCKKEYDVLENSSTSCRYHTERDAPSEEPENMEYREEDLDTPETRVNWPHEFIFGCCGGNLAEIRNGCVIGWHVEDVSQREAKKTKVSI</sequence>
<organism evidence="2 3">
    <name type="scientific">Aspergillus keveii</name>
    <dbReference type="NCBI Taxonomy" id="714993"/>
    <lineage>
        <taxon>Eukaryota</taxon>
        <taxon>Fungi</taxon>
        <taxon>Dikarya</taxon>
        <taxon>Ascomycota</taxon>
        <taxon>Pezizomycotina</taxon>
        <taxon>Eurotiomycetes</taxon>
        <taxon>Eurotiomycetidae</taxon>
        <taxon>Eurotiales</taxon>
        <taxon>Aspergillaceae</taxon>
        <taxon>Aspergillus</taxon>
        <taxon>Aspergillus subgen. Nidulantes</taxon>
    </lineage>
</organism>
<keyword evidence="3" id="KW-1185">Reference proteome</keyword>
<dbReference type="PANTHER" id="PTHR38167">
    <property type="entry name" value="C2H2-TYPE DOMAIN-CONTAINING PROTEIN"/>
    <property type="match status" value="1"/>
</dbReference>
<comment type="caution">
    <text evidence="2">The sequence shown here is derived from an EMBL/GenBank/DDBJ whole genome shotgun (WGS) entry which is preliminary data.</text>
</comment>
<dbReference type="PANTHER" id="PTHR38167:SF1">
    <property type="entry name" value="C2H2-TYPE DOMAIN-CONTAINING PROTEIN"/>
    <property type="match status" value="1"/>
</dbReference>
<dbReference type="EMBL" id="JBFTWV010000086">
    <property type="protein sequence ID" value="KAL2788025.1"/>
    <property type="molecule type" value="Genomic_DNA"/>
</dbReference>
<proteinExistence type="predicted"/>
<evidence type="ECO:0000313" key="3">
    <source>
        <dbReference type="Proteomes" id="UP001610563"/>
    </source>
</evidence>
<feature type="compositionally biased region" description="Low complexity" evidence="1">
    <location>
        <begin position="55"/>
        <end position="66"/>
    </location>
</feature>
<reference evidence="2 3" key="1">
    <citation type="submission" date="2024-07" db="EMBL/GenBank/DDBJ databases">
        <title>Section-level genome sequencing and comparative genomics of Aspergillus sections Usti and Cavernicolus.</title>
        <authorList>
            <consortium name="Lawrence Berkeley National Laboratory"/>
            <person name="Nybo J.L."/>
            <person name="Vesth T.C."/>
            <person name="Theobald S."/>
            <person name="Frisvad J.C."/>
            <person name="Larsen T.O."/>
            <person name="Kjaerboelling I."/>
            <person name="Rothschild-Mancinelli K."/>
            <person name="Lyhne E.K."/>
            <person name="Kogle M.E."/>
            <person name="Barry K."/>
            <person name="Clum A."/>
            <person name="Na H."/>
            <person name="Ledsgaard L."/>
            <person name="Lin J."/>
            <person name="Lipzen A."/>
            <person name="Kuo A."/>
            <person name="Riley R."/>
            <person name="Mondo S."/>
            <person name="Labutti K."/>
            <person name="Haridas S."/>
            <person name="Pangalinan J."/>
            <person name="Salamov A.A."/>
            <person name="Simmons B.A."/>
            <person name="Magnuson J.K."/>
            <person name="Chen J."/>
            <person name="Drula E."/>
            <person name="Henrissat B."/>
            <person name="Wiebenga A."/>
            <person name="Lubbers R.J."/>
            <person name="Gomes A.C."/>
            <person name="Makela M.R."/>
            <person name="Stajich J."/>
            <person name="Grigoriev I.V."/>
            <person name="Mortensen U.H."/>
            <person name="De Vries R.P."/>
            <person name="Baker S.E."/>
            <person name="Andersen M.R."/>
        </authorList>
    </citation>
    <scope>NUCLEOTIDE SEQUENCE [LARGE SCALE GENOMIC DNA]</scope>
    <source>
        <strain evidence="2 3">CBS 209.92</strain>
    </source>
</reference>